<dbReference type="PANTHER" id="PTHR35089:SF1">
    <property type="entry name" value="CHAPERONE PROTEIN SKP"/>
    <property type="match status" value="1"/>
</dbReference>
<dbReference type="SUPFAM" id="SSF111384">
    <property type="entry name" value="OmpH-like"/>
    <property type="match status" value="1"/>
</dbReference>
<protein>
    <submittedName>
        <fullName evidence="4">OmpH family outer membrane protein</fullName>
    </submittedName>
</protein>
<evidence type="ECO:0000313" key="5">
    <source>
        <dbReference type="Proteomes" id="UP000772618"/>
    </source>
</evidence>
<dbReference type="SMART" id="SM00935">
    <property type="entry name" value="OmpH"/>
    <property type="match status" value="1"/>
</dbReference>
<comment type="caution">
    <text evidence="4">The sequence shown here is derived from an EMBL/GenBank/DDBJ whole genome shotgun (WGS) entry which is preliminary data.</text>
</comment>
<name>A0ABS5VZZ2_9BACT</name>
<dbReference type="PROSITE" id="PS51257">
    <property type="entry name" value="PROKAR_LIPOPROTEIN"/>
    <property type="match status" value="1"/>
</dbReference>
<comment type="similarity">
    <text evidence="1">Belongs to the Skp family.</text>
</comment>
<gene>
    <name evidence="4" type="ORF">KK060_20085</name>
</gene>
<evidence type="ECO:0000256" key="2">
    <source>
        <dbReference type="ARBA" id="ARBA00022729"/>
    </source>
</evidence>
<keyword evidence="2" id="KW-0732">Signal</keyword>
<evidence type="ECO:0000256" key="1">
    <source>
        <dbReference type="ARBA" id="ARBA00009091"/>
    </source>
</evidence>
<keyword evidence="3" id="KW-0812">Transmembrane</keyword>
<proteinExistence type="inferred from homology"/>
<dbReference type="InterPro" id="IPR005632">
    <property type="entry name" value="Chaperone_Skp"/>
</dbReference>
<keyword evidence="3" id="KW-1133">Transmembrane helix</keyword>
<feature type="transmembrane region" description="Helical" evidence="3">
    <location>
        <begin position="6"/>
        <end position="25"/>
    </location>
</feature>
<dbReference type="PANTHER" id="PTHR35089">
    <property type="entry name" value="CHAPERONE PROTEIN SKP"/>
    <property type="match status" value="1"/>
</dbReference>
<dbReference type="Gene3D" id="3.30.910.20">
    <property type="entry name" value="Skp domain"/>
    <property type="match status" value="1"/>
</dbReference>
<accession>A0ABS5VZZ2</accession>
<evidence type="ECO:0000313" key="4">
    <source>
        <dbReference type="EMBL" id="MBT1705601.1"/>
    </source>
</evidence>
<dbReference type="RefSeq" id="WP_254155589.1">
    <property type="nucleotide sequence ID" value="NZ_JAHESD010000060.1"/>
</dbReference>
<dbReference type="EMBL" id="JAHESD010000060">
    <property type="protein sequence ID" value="MBT1705601.1"/>
    <property type="molecule type" value="Genomic_DNA"/>
</dbReference>
<dbReference type="Pfam" id="PF03938">
    <property type="entry name" value="OmpH"/>
    <property type="match status" value="1"/>
</dbReference>
<dbReference type="Proteomes" id="UP000772618">
    <property type="component" value="Unassembled WGS sequence"/>
</dbReference>
<keyword evidence="5" id="KW-1185">Reference proteome</keyword>
<dbReference type="InterPro" id="IPR024930">
    <property type="entry name" value="Skp_dom_sf"/>
</dbReference>
<keyword evidence="3" id="KW-0472">Membrane</keyword>
<sequence length="179" mass="20516">MQRSFIFITVLVLSCSVAVNIYLYLSRPTIAYVRSRDLIEKYSGTIEARAAFERKKSAMLANVDSLEVTLNKAREAFVEEQTSLSSRQQVQRQSELEQQRTRLYQYEEAIDQKIDEEDNKMMSAVLNQINSFVEEYAKENNIDIILGTTLSGSLLYGEQSMDITEQVLSSINNKYKGND</sequence>
<organism evidence="4 5">
    <name type="scientific">Chryseosolibacter indicus</name>
    <dbReference type="NCBI Taxonomy" id="2782351"/>
    <lineage>
        <taxon>Bacteria</taxon>
        <taxon>Pseudomonadati</taxon>
        <taxon>Bacteroidota</taxon>
        <taxon>Cytophagia</taxon>
        <taxon>Cytophagales</taxon>
        <taxon>Chryseotaleaceae</taxon>
        <taxon>Chryseosolibacter</taxon>
    </lineage>
</organism>
<reference evidence="4 5" key="1">
    <citation type="submission" date="2021-05" db="EMBL/GenBank/DDBJ databases">
        <title>A Polyphasic approach of four new species of the genus Ohtaekwangia: Ohtaekwangia histidinii sp. nov., Ohtaekwangia cretensis sp. nov., Ohtaekwangia indiensis sp. nov., Ohtaekwangia reichenbachii sp. nov. from diverse environment.</title>
        <authorList>
            <person name="Octaviana S."/>
        </authorList>
    </citation>
    <scope>NUCLEOTIDE SEQUENCE [LARGE SCALE GENOMIC DNA]</scope>
    <source>
        <strain evidence="4 5">PWU20</strain>
    </source>
</reference>
<evidence type="ECO:0000256" key="3">
    <source>
        <dbReference type="SAM" id="Phobius"/>
    </source>
</evidence>